<dbReference type="Proteomes" id="UP001155241">
    <property type="component" value="Unassembled WGS sequence"/>
</dbReference>
<dbReference type="Pfam" id="PF00583">
    <property type="entry name" value="Acetyltransf_1"/>
    <property type="match status" value="1"/>
</dbReference>
<dbReference type="Gene3D" id="3.40.630.30">
    <property type="match status" value="1"/>
</dbReference>
<name>A0A9X2FEX3_9BACT</name>
<dbReference type="CDD" id="cd04301">
    <property type="entry name" value="NAT_SF"/>
    <property type="match status" value="1"/>
</dbReference>
<feature type="domain" description="N-acetyltransferase" evidence="3">
    <location>
        <begin position="2"/>
        <end position="160"/>
    </location>
</feature>
<protein>
    <submittedName>
        <fullName evidence="4">GNAT family N-acetyltransferase</fullName>
    </submittedName>
</protein>
<organism evidence="4 5">
    <name type="scientific">Aeoliella straminimaris</name>
    <dbReference type="NCBI Taxonomy" id="2954799"/>
    <lineage>
        <taxon>Bacteria</taxon>
        <taxon>Pseudomonadati</taxon>
        <taxon>Planctomycetota</taxon>
        <taxon>Planctomycetia</taxon>
        <taxon>Pirellulales</taxon>
        <taxon>Lacipirellulaceae</taxon>
        <taxon>Aeoliella</taxon>
    </lineage>
</organism>
<reference evidence="4" key="1">
    <citation type="submission" date="2022-06" db="EMBL/GenBank/DDBJ databases">
        <title>Aeoliella straminimaris, a novel planctomycete from sediments.</title>
        <authorList>
            <person name="Vitorino I.R."/>
            <person name="Lage O.M."/>
        </authorList>
    </citation>
    <scope>NUCLEOTIDE SEQUENCE</scope>
    <source>
        <strain evidence="4">ICT_H6.2</strain>
    </source>
</reference>
<proteinExistence type="predicted"/>
<feature type="domain" description="N-acetyltransferase" evidence="3">
    <location>
        <begin position="173"/>
        <end position="318"/>
    </location>
</feature>
<evidence type="ECO:0000256" key="2">
    <source>
        <dbReference type="ARBA" id="ARBA00023315"/>
    </source>
</evidence>
<dbReference type="AlphaFoldDB" id="A0A9X2FEX3"/>
<gene>
    <name evidence="4" type="ORF">NG895_28670</name>
</gene>
<sequence>MYSFRPFRNSDPPRIAQLWSCQPPQRGLAQPVSASVLELCLFSKQYFDPKGLTVAFEGDQLVGFSHAGFGPNSELAGLDTSMGTTHMVMVREDLWGSSLPDELLQRSEAYLREQGAKVLYGGGINPLNGFYLGLYGGSELPGILLSDTNRRELLARHQYRERGRVVVLQRDLVRFRPMVNREQRKVAREVNFETQYSPLTRSWWNTSVYGSLERIQFLLRRRRQDKVVASVMFWDIEPLASSWGLRVAGMYDLWVDSESRRHGYGTYLLSEAFKELHKRGISMIESQTMLTNAPAIEFYKKLGFAPIDHGLVYRREAR</sequence>
<dbReference type="PROSITE" id="PS51186">
    <property type="entry name" value="GNAT"/>
    <property type="match status" value="2"/>
</dbReference>
<evidence type="ECO:0000313" key="5">
    <source>
        <dbReference type="Proteomes" id="UP001155241"/>
    </source>
</evidence>
<accession>A0A9X2FEX3</accession>
<dbReference type="RefSeq" id="WP_252856003.1">
    <property type="nucleotide sequence ID" value="NZ_JAMXLR010000092.1"/>
</dbReference>
<keyword evidence="2" id="KW-0012">Acyltransferase</keyword>
<keyword evidence="1" id="KW-0808">Transferase</keyword>
<comment type="caution">
    <text evidence="4">The sequence shown here is derived from an EMBL/GenBank/DDBJ whole genome shotgun (WGS) entry which is preliminary data.</text>
</comment>
<dbReference type="InterPro" id="IPR016181">
    <property type="entry name" value="Acyl_CoA_acyltransferase"/>
</dbReference>
<dbReference type="SUPFAM" id="SSF55729">
    <property type="entry name" value="Acyl-CoA N-acyltransferases (Nat)"/>
    <property type="match status" value="2"/>
</dbReference>
<evidence type="ECO:0000256" key="1">
    <source>
        <dbReference type="ARBA" id="ARBA00022679"/>
    </source>
</evidence>
<evidence type="ECO:0000313" key="4">
    <source>
        <dbReference type="EMBL" id="MCO6047897.1"/>
    </source>
</evidence>
<dbReference type="GO" id="GO:0016747">
    <property type="term" value="F:acyltransferase activity, transferring groups other than amino-acyl groups"/>
    <property type="evidence" value="ECO:0007669"/>
    <property type="project" value="InterPro"/>
</dbReference>
<dbReference type="InterPro" id="IPR000182">
    <property type="entry name" value="GNAT_dom"/>
</dbReference>
<dbReference type="PANTHER" id="PTHR43877">
    <property type="entry name" value="AMINOALKYLPHOSPHONATE N-ACETYLTRANSFERASE-RELATED-RELATED"/>
    <property type="match status" value="1"/>
</dbReference>
<dbReference type="PANTHER" id="PTHR43877:SF2">
    <property type="entry name" value="AMINOALKYLPHOSPHONATE N-ACETYLTRANSFERASE-RELATED"/>
    <property type="match status" value="1"/>
</dbReference>
<dbReference type="InterPro" id="IPR050832">
    <property type="entry name" value="Bact_Acetyltransf"/>
</dbReference>
<keyword evidence="5" id="KW-1185">Reference proteome</keyword>
<dbReference type="EMBL" id="JAMXLR010000092">
    <property type="protein sequence ID" value="MCO6047897.1"/>
    <property type="molecule type" value="Genomic_DNA"/>
</dbReference>
<evidence type="ECO:0000259" key="3">
    <source>
        <dbReference type="PROSITE" id="PS51186"/>
    </source>
</evidence>